<dbReference type="Gene3D" id="3.30.1330.100">
    <property type="entry name" value="CofE-like"/>
    <property type="match status" value="1"/>
</dbReference>
<proteinExistence type="inferred from homology"/>
<dbReference type="Pfam" id="PF01996">
    <property type="entry name" value="F420_ligase"/>
    <property type="match status" value="1"/>
</dbReference>
<dbReference type="PANTHER" id="PTHR47917">
    <property type="match status" value="1"/>
</dbReference>
<keyword evidence="7" id="KW-0342">GTP-binding</keyword>
<dbReference type="RefSeq" id="WP_420039237.1">
    <property type="nucleotide sequence ID" value="NZ_CP128986.1"/>
</dbReference>
<accession>A0AA97CYP5</accession>
<keyword evidence="5" id="KW-0630">Potassium</keyword>
<dbReference type="SUPFAM" id="SSF144010">
    <property type="entry name" value="CofE-like"/>
    <property type="match status" value="1"/>
</dbReference>
<dbReference type="InterPro" id="IPR000415">
    <property type="entry name" value="Nitroreductase-like"/>
</dbReference>
<keyword evidence="3" id="KW-0547">Nucleotide-binding</keyword>
<dbReference type="NCBIfam" id="NF009810">
    <property type="entry name" value="PRK13294.1"/>
    <property type="match status" value="1"/>
</dbReference>
<dbReference type="Pfam" id="PF00881">
    <property type="entry name" value="Nitroreductase"/>
    <property type="match status" value="1"/>
</dbReference>
<feature type="region of interest" description="Disordered" evidence="10">
    <location>
        <begin position="1"/>
        <end position="23"/>
    </location>
</feature>
<dbReference type="InterPro" id="IPR002847">
    <property type="entry name" value="F420-0_gamma-glut_ligase-dom"/>
</dbReference>
<evidence type="ECO:0000256" key="2">
    <source>
        <dbReference type="ARBA" id="ARBA00022723"/>
    </source>
</evidence>
<gene>
    <name evidence="13" type="primary">fbiB</name>
    <name evidence="13" type="ORF">MP11Mi_25140</name>
</gene>
<dbReference type="InterPro" id="IPR029479">
    <property type="entry name" value="Nitroreductase"/>
</dbReference>
<dbReference type="GO" id="GO:0052618">
    <property type="term" value="F:coenzyme F420-0:L-glutamate ligase activity"/>
    <property type="evidence" value="ECO:0007669"/>
    <property type="project" value="TreeGrafter"/>
</dbReference>
<dbReference type="NCBIfam" id="TIGR01916">
    <property type="entry name" value="F420_cofE"/>
    <property type="match status" value="1"/>
</dbReference>
<organism evidence="13">
    <name type="scientific">Gordonia sp. MP11Mi</name>
    <dbReference type="NCBI Taxonomy" id="3022769"/>
    <lineage>
        <taxon>Bacteria</taxon>
        <taxon>Bacillati</taxon>
        <taxon>Actinomycetota</taxon>
        <taxon>Actinomycetes</taxon>
        <taxon>Mycobacteriales</taxon>
        <taxon>Gordoniaceae</taxon>
        <taxon>Gordonia</taxon>
    </lineage>
</organism>
<evidence type="ECO:0000256" key="4">
    <source>
        <dbReference type="ARBA" id="ARBA00022842"/>
    </source>
</evidence>
<evidence type="ECO:0000256" key="9">
    <source>
        <dbReference type="ARBA" id="ARBA00023268"/>
    </source>
</evidence>
<dbReference type="HAMAP" id="MF_01259">
    <property type="entry name" value="F420_ligase_FbiB"/>
    <property type="match status" value="1"/>
</dbReference>
<feature type="domain" description="Nitroreductase" evidence="11">
    <location>
        <begin position="269"/>
        <end position="440"/>
    </location>
</feature>
<evidence type="ECO:0000256" key="7">
    <source>
        <dbReference type="ARBA" id="ARBA00023134"/>
    </source>
</evidence>
<protein>
    <submittedName>
        <fullName evidence="13">Bifunctional F420 biosynthesis protein FbiB</fullName>
    </submittedName>
</protein>
<keyword evidence="1" id="KW-0436">Ligase</keyword>
<evidence type="ECO:0000256" key="6">
    <source>
        <dbReference type="ARBA" id="ARBA00023002"/>
    </source>
</evidence>
<keyword evidence="6" id="KW-0560">Oxidoreductase</keyword>
<sequence length="460" mass="48920">MSGPDTEASGTRDRRTQDHRAADGLRILPVTGLGEFGPGSDLAAAITAAAPWLADGDVLVVTSKIFSKTEGRMIDAPTDPDERDAFRRKLIDDETVRVVAKRNRTLITANRNGLVQAAAGVDGSNVRTDQIALLPVDPDASAARLRVALAARGLDVAVIVTDTMGRAWRTGQTDVAIGAAGIAVSHAYDGIDDTYGNTLIVTDIAVADEIAAAADLVKGKLDGVPVAVVRGWRSVDDGSTARDLVRDLDDDMFRLGVEEAIDQGRREAILTRRSVRSFADETVPEDVMAAAFADALTAPAPHHTHPVRFLWLRDPARRRALLDAMSEAWRADLDRDEKTDESIAKRVARGQILYDAPELVIPVMTGDGMHTYSDDRRNACETTMFTVAGGAAVSGLLVGLSVRGVGSCWVGSTIFAASTVRDVLDLPEQWLPLGAVAIGYPATESGLRAPAATDGLVIEL</sequence>
<evidence type="ECO:0000256" key="3">
    <source>
        <dbReference type="ARBA" id="ARBA00022741"/>
    </source>
</evidence>
<evidence type="ECO:0000256" key="5">
    <source>
        <dbReference type="ARBA" id="ARBA00022958"/>
    </source>
</evidence>
<dbReference type="CDD" id="cd20607">
    <property type="entry name" value="FbiB_C-like"/>
    <property type="match status" value="1"/>
</dbReference>
<feature type="domain" description="Coenzyme F420:L-glutamate ligase-like" evidence="12">
    <location>
        <begin position="36"/>
        <end position="231"/>
    </location>
</feature>
<dbReference type="Gene3D" id="3.40.109.10">
    <property type="entry name" value="NADH Oxidase"/>
    <property type="match status" value="1"/>
</dbReference>
<dbReference type="PANTHER" id="PTHR47917:SF1">
    <property type="entry name" value="COENZYME F420:L-GLUTAMATE LIGASE"/>
    <property type="match status" value="1"/>
</dbReference>
<keyword evidence="4" id="KW-0460">Magnesium</keyword>
<evidence type="ECO:0000256" key="1">
    <source>
        <dbReference type="ARBA" id="ARBA00022598"/>
    </source>
</evidence>
<dbReference type="GO" id="GO:0046872">
    <property type="term" value="F:metal ion binding"/>
    <property type="evidence" value="ECO:0007669"/>
    <property type="project" value="UniProtKB-KW"/>
</dbReference>
<keyword evidence="8" id="KW-0464">Manganese</keyword>
<dbReference type="AlphaFoldDB" id="A0AA97CYP5"/>
<evidence type="ECO:0000313" key="13">
    <source>
        <dbReference type="EMBL" id="WOC13413.1"/>
    </source>
</evidence>
<dbReference type="NCBIfam" id="TIGR03553">
    <property type="entry name" value="F420_FbiB_CTERM"/>
    <property type="match status" value="1"/>
</dbReference>
<keyword evidence="2" id="KW-0479">Metal-binding</keyword>
<name>A0AA97CYP5_9ACTN</name>
<evidence type="ECO:0000256" key="10">
    <source>
        <dbReference type="SAM" id="MobiDB-lite"/>
    </source>
</evidence>
<evidence type="ECO:0000256" key="8">
    <source>
        <dbReference type="ARBA" id="ARBA00023211"/>
    </source>
</evidence>
<keyword evidence="9" id="KW-0511">Multifunctional enzyme</keyword>
<evidence type="ECO:0000259" key="12">
    <source>
        <dbReference type="Pfam" id="PF01996"/>
    </source>
</evidence>
<dbReference type="SUPFAM" id="SSF55469">
    <property type="entry name" value="FMN-dependent nitroreductase-like"/>
    <property type="match status" value="1"/>
</dbReference>
<dbReference type="Gene3D" id="3.90.1660.10">
    <property type="entry name" value="CofE-like domain"/>
    <property type="match status" value="1"/>
</dbReference>
<dbReference type="EMBL" id="CP128986">
    <property type="protein sequence ID" value="WOC13413.1"/>
    <property type="molecule type" value="Genomic_DNA"/>
</dbReference>
<dbReference type="InterPro" id="IPR023661">
    <property type="entry name" value="FbiB"/>
</dbReference>
<feature type="compositionally biased region" description="Basic and acidic residues" evidence="10">
    <location>
        <begin position="10"/>
        <end position="23"/>
    </location>
</feature>
<dbReference type="GO" id="GO:0016491">
    <property type="term" value="F:oxidoreductase activity"/>
    <property type="evidence" value="ECO:0007669"/>
    <property type="project" value="UniProtKB-KW"/>
</dbReference>
<dbReference type="GO" id="GO:0005525">
    <property type="term" value="F:GTP binding"/>
    <property type="evidence" value="ECO:0007669"/>
    <property type="project" value="UniProtKB-KW"/>
</dbReference>
<dbReference type="InterPro" id="IPR019943">
    <property type="entry name" value="F420_FbiB_C"/>
</dbReference>
<reference evidence="13" key="1">
    <citation type="submission" date="2023-06" db="EMBL/GenBank/DDBJ databases">
        <title>Gordonia sp. nov. and Pseudochrobactrum sp. nov., two species isolated from the burying beetle Nicrophorus vespilloides.</title>
        <authorList>
            <person name="Poehlein A."/>
            <person name="Guzman J."/>
            <person name="Daniel R."/>
            <person name="Vilcinskas A."/>
        </authorList>
    </citation>
    <scope>NUCLEOTIDE SEQUENCE</scope>
    <source>
        <strain evidence="13">MP11Mi</strain>
    </source>
</reference>
<dbReference type="InterPro" id="IPR008225">
    <property type="entry name" value="F420-0_g-glutamyl_ligase"/>
</dbReference>
<evidence type="ECO:0000259" key="11">
    <source>
        <dbReference type="Pfam" id="PF00881"/>
    </source>
</evidence>